<dbReference type="EMBL" id="PKUQ01000011">
    <property type="protein sequence ID" value="PLW78033.1"/>
    <property type="molecule type" value="Genomic_DNA"/>
</dbReference>
<reference evidence="2 3" key="1">
    <citation type="submission" date="2018-01" db="EMBL/GenBank/DDBJ databases">
        <title>The draft genome sequence of Cohaesibacter sp. H1304.</title>
        <authorList>
            <person name="Wang N.-N."/>
            <person name="Du Z.-J."/>
        </authorList>
    </citation>
    <scope>NUCLEOTIDE SEQUENCE [LARGE SCALE GENOMIC DNA]</scope>
    <source>
        <strain evidence="2 3">H1304</strain>
    </source>
</reference>
<accession>A0A2N5XU45</accession>
<feature type="region of interest" description="Disordered" evidence="1">
    <location>
        <begin position="69"/>
        <end position="108"/>
    </location>
</feature>
<proteinExistence type="predicted"/>
<dbReference type="RefSeq" id="WP_101532941.1">
    <property type="nucleotide sequence ID" value="NZ_JBFHIU010000017.1"/>
</dbReference>
<sequence>MTHFNVTPSLAISIGSSPYNPHLLTDERRSTNDDPINKVTVAKAAAPMYPSMPIGSYSQIEAQILAGNSQRTFRRPSANSPRDAARAYGQARRRPQMVSDQPRLQNVV</sequence>
<evidence type="ECO:0000313" key="2">
    <source>
        <dbReference type="EMBL" id="PLW78033.1"/>
    </source>
</evidence>
<evidence type="ECO:0000256" key="1">
    <source>
        <dbReference type="SAM" id="MobiDB-lite"/>
    </source>
</evidence>
<organism evidence="2 3">
    <name type="scientific">Cohaesibacter celericrescens</name>
    <dbReference type="NCBI Taxonomy" id="2067669"/>
    <lineage>
        <taxon>Bacteria</taxon>
        <taxon>Pseudomonadati</taxon>
        <taxon>Pseudomonadota</taxon>
        <taxon>Alphaproteobacteria</taxon>
        <taxon>Hyphomicrobiales</taxon>
        <taxon>Cohaesibacteraceae</taxon>
    </lineage>
</organism>
<evidence type="ECO:0000313" key="3">
    <source>
        <dbReference type="Proteomes" id="UP000234881"/>
    </source>
</evidence>
<dbReference type="AlphaFoldDB" id="A0A2N5XU45"/>
<protein>
    <submittedName>
        <fullName evidence="2">Uncharacterized protein</fullName>
    </submittedName>
</protein>
<dbReference type="Proteomes" id="UP000234881">
    <property type="component" value="Unassembled WGS sequence"/>
</dbReference>
<feature type="compositionally biased region" description="Basic and acidic residues" evidence="1">
    <location>
        <begin position="24"/>
        <end position="35"/>
    </location>
</feature>
<dbReference type="OrthoDB" id="8456771at2"/>
<feature type="compositionally biased region" description="Polar residues" evidence="1">
    <location>
        <begin position="1"/>
        <end position="19"/>
    </location>
</feature>
<name>A0A2N5XU45_9HYPH</name>
<comment type="caution">
    <text evidence="2">The sequence shown here is derived from an EMBL/GenBank/DDBJ whole genome shotgun (WGS) entry which is preliminary data.</text>
</comment>
<feature type="region of interest" description="Disordered" evidence="1">
    <location>
        <begin position="1"/>
        <end position="35"/>
    </location>
</feature>
<feature type="compositionally biased region" description="Polar residues" evidence="1">
    <location>
        <begin position="98"/>
        <end position="108"/>
    </location>
</feature>
<keyword evidence="3" id="KW-1185">Reference proteome</keyword>
<gene>
    <name evidence="2" type="ORF">C0081_06160</name>
</gene>